<evidence type="ECO:0000256" key="1">
    <source>
        <dbReference type="SAM" id="MobiDB-lite"/>
    </source>
</evidence>
<evidence type="ECO:0000313" key="3">
    <source>
        <dbReference type="EMBL" id="KAE9405647.1"/>
    </source>
</evidence>
<dbReference type="InterPro" id="IPR036047">
    <property type="entry name" value="F-box-like_dom_sf"/>
</dbReference>
<feature type="domain" description="F-box" evidence="2">
    <location>
        <begin position="69"/>
        <end position="118"/>
    </location>
</feature>
<feature type="region of interest" description="Disordered" evidence="1">
    <location>
        <begin position="1"/>
        <end position="54"/>
    </location>
</feature>
<gene>
    <name evidence="3" type="ORF">BT96DRAFT_1015383</name>
</gene>
<protein>
    <recommendedName>
        <fullName evidence="2">F-box domain-containing protein</fullName>
    </recommendedName>
</protein>
<feature type="compositionally biased region" description="Basic and acidic residues" evidence="1">
    <location>
        <begin position="7"/>
        <end position="36"/>
    </location>
</feature>
<name>A0A6A4I9A2_9AGAR</name>
<dbReference type="InterPro" id="IPR019083">
    <property type="entry name" value="SAM_Ribosomal_mS41"/>
</dbReference>
<keyword evidence="4" id="KW-1185">Reference proteome</keyword>
<dbReference type="Pfam" id="PF09597">
    <property type="entry name" value="SAM_Ribosomal_mS41"/>
    <property type="match status" value="1"/>
</dbReference>
<sequence>MTRRSLRIQEKKVASDEVPDKDGLREYEEEEHDTKSSRKRAKTNANTSTKKGRIPAQFRKVRGRLGLLERLAKDVPLDVILEIFCYLSPGDLLQLARSSKDLRGILMSKSSESIWRIARENVRDLPPRPEDLNEPQFAHLLYESYCHVCDQKGRCDNVLWSFRMRCCKNCLSTFHLFNMKFLESQPPEFRSHSDILPVECIPEDYQQIVHTGLVAQLKEEFETIPVGDRGAWFAQKKAERTSIVAHSKLCQIWIKRKLSERARELDNIREQRKEVILNRLAAIGWSEEAKIIMSGWKAFLDRDEFSDHKLVKQSKKLTEYGWNRIKDDLIQMLSDCKAKRLSAKGPQNPIIYQRYVDLMKGYKRILSESDLREPFPPVGDIVTHKVFEDLIWDTPHDEYLGDDFFRLKISEYLPGVINEWRPAKMQVLVGMMRNATASDLHLATSVFNCTRCAMDLHYPQMFYHHCCCYANHSQANERFQTYQSAIPFNGPWVSSTLTFNEVKSQTSRAIISSCFLDPATTTLQDMYSANPLIECTSCSLHGRVFGRWPLLFTYKHRNHTFRINSINKETPCILASEPDCEGRYDMVILCCAHCNKSLAIRDLLNHLEDVHKIYISINKQASRASTIEAAQSTDETYSFPNCTGLAAWEEFWHKSGLDMRKAGVAVRDRRYILWCMAKFRHGTPVEEFAHEAKKPKTMGALGTKRETYTFEEAEEPEGQVQG</sequence>
<evidence type="ECO:0000259" key="2">
    <source>
        <dbReference type="PROSITE" id="PS50181"/>
    </source>
</evidence>
<dbReference type="OrthoDB" id="18595at2759"/>
<dbReference type="AlphaFoldDB" id="A0A6A4I9A2"/>
<dbReference type="InterPro" id="IPR001810">
    <property type="entry name" value="F-box_dom"/>
</dbReference>
<dbReference type="Pfam" id="PF00646">
    <property type="entry name" value="F-box"/>
    <property type="match status" value="1"/>
</dbReference>
<organism evidence="3 4">
    <name type="scientific">Gymnopus androsaceus JB14</name>
    <dbReference type="NCBI Taxonomy" id="1447944"/>
    <lineage>
        <taxon>Eukaryota</taxon>
        <taxon>Fungi</taxon>
        <taxon>Dikarya</taxon>
        <taxon>Basidiomycota</taxon>
        <taxon>Agaricomycotina</taxon>
        <taxon>Agaricomycetes</taxon>
        <taxon>Agaricomycetidae</taxon>
        <taxon>Agaricales</taxon>
        <taxon>Marasmiineae</taxon>
        <taxon>Omphalotaceae</taxon>
        <taxon>Gymnopus</taxon>
    </lineage>
</organism>
<dbReference type="Proteomes" id="UP000799118">
    <property type="component" value="Unassembled WGS sequence"/>
</dbReference>
<proteinExistence type="predicted"/>
<dbReference type="PROSITE" id="PS50181">
    <property type="entry name" value="FBOX"/>
    <property type="match status" value="1"/>
</dbReference>
<reference evidence="3" key="1">
    <citation type="journal article" date="2019" name="Environ. Microbiol.">
        <title>Fungal ecological strategies reflected in gene transcription - a case study of two litter decomposers.</title>
        <authorList>
            <person name="Barbi F."/>
            <person name="Kohler A."/>
            <person name="Barry K."/>
            <person name="Baskaran P."/>
            <person name="Daum C."/>
            <person name="Fauchery L."/>
            <person name="Ihrmark K."/>
            <person name="Kuo A."/>
            <person name="LaButti K."/>
            <person name="Lipzen A."/>
            <person name="Morin E."/>
            <person name="Grigoriev I.V."/>
            <person name="Henrissat B."/>
            <person name="Lindahl B."/>
            <person name="Martin F."/>
        </authorList>
    </citation>
    <scope>NUCLEOTIDE SEQUENCE</scope>
    <source>
        <strain evidence="3">JB14</strain>
    </source>
</reference>
<accession>A0A6A4I9A2</accession>
<dbReference type="SMART" id="SM01238">
    <property type="entry name" value="IGR"/>
    <property type="match status" value="1"/>
</dbReference>
<dbReference type="SUPFAM" id="SSF81383">
    <property type="entry name" value="F-box domain"/>
    <property type="match status" value="1"/>
</dbReference>
<evidence type="ECO:0000313" key="4">
    <source>
        <dbReference type="Proteomes" id="UP000799118"/>
    </source>
</evidence>
<dbReference type="CDD" id="cd09917">
    <property type="entry name" value="F-box_SF"/>
    <property type="match status" value="1"/>
</dbReference>
<dbReference type="EMBL" id="ML769407">
    <property type="protein sequence ID" value="KAE9405647.1"/>
    <property type="molecule type" value="Genomic_DNA"/>
</dbReference>